<evidence type="ECO:0000256" key="2">
    <source>
        <dbReference type="ARBA" id="ARBA00022448"/>
    </source>
</evidence>
<keyword evidence="4 8" id="KW-0812">Transmembrane</keyword>
<gene>
    <name evidence="10" type="ORF">Psuf_088050</name>
</gene>
<feature type="transmembrane region" description="Helical" evidence="8">
    <location>
        <begin position="369"/>
        <end position="394"/>
    </location>
</feature>
<dbReference type="InterPro" id="IPR020846">
    <property type="entry name" value="MFS_dom"/>
</dbReference>
<evidence type="ECO:0000259" key="9">
    <source>
        <dbReference type="PROSITE" id="PS50850"/>
    </source>
</evidence>
<evidence type="ECO:0000313" key="10">
    <source>
        <dbReference type="EMBL" id="BCB91492.1"/>
    </source>
</evidence>
<feature type="transmembrane region" description="Helical" evidence="8">
    <location>
        <begin position="240"/>
        <end position="257"/>
    </location>
</feature>
<organism evidence="10 11">
    <name type="scientific">Phytohabitans suffuscus</name>
    <dbReference type="NCBI Taxonomy" id="624315"/>
    <lineage>
        <taxon>Bacteria</taxon>
        <taxon>Bacillati</taxon>
        <taxon>Actinomycetota</taxon>
        <taxon>Actinomycetes</taxon>
        <taxon>Micromonosporales</taxon>
        <taxon>Micromonosporaceae</taxon>
    </lineage>
</organism>
<dbReference type="PANTHER" id="PTHR42718">
    <property type="entry name" value="MAJOR FACILITATOR SUPERFAMILY MULTIDRUG TRANSPORTER MFSC"/>
    <property type="match status" value="1"/>
</dbReference>
<protein>
    <submittedName>
        <fullName evidence="10">MFS transporter</fullName>
    </submittedName>
</protein>
<keyword evidence="3" id="KW-1003">Cell membrane</keyword>
<dbReference type="Pfam" id="PF07690">
    <property type="entry name" value="MFS_1"/>
    <property type="match status" value="1"/>
</dbReference>
<dbReference type="PROSITE" id="PS50850">
    <property type="entry name" value="MFS"/>
    <property type="match status" value="1"/>
</dbReference>
<feature type="transmembrane region" description="Helical" evidence="8">
    <location>
        <begin position="210"/>
        <end position="228"/>
    </location>
</feature>
<feature type="transmembrane region" description="Helical" evidence="8">
    <location>
        <begin position="277"/>
        <end position="301"/>
    </location>
</feature>
<evidence type="ECO:0000256" key="3">
    <source>
        <dbReference type="ARBA" id="ARBA00022475"/>
    </source>
</evidence>
<evidence type="ECO:0000256" key="6">
    <source>
        <dbReference type="ARBA" id="ARBA00023136"/>
    </source>
</evidence>
<feature type="transmembrane region" description="Helical" evidence="8">
    <location>
        <begin position="447"/>
        <end position="467"/>
    </location>
</feature>
<sequence>MTLAVVPLPRRVVARRRRAFTLLAFVQATLIFTITVVSVPLPAIGRELGLERAQLILVSAAYALSFSGLLLFGGRLADRYGGRRMLLIGLFVFAATSITAGYALSYPMLVGARFGQGVGAAVIAPALTAVLRGVFADPVSYHHAMAKWGGISVLGATSGVVLAGIATTWVSWRWMFAAPALVATLALLVAPRLVTGGGPAHRGQRPRLDLPAAVLATGGITMLSYGFVITDQHPWSSPQVTGPLVSGLALILAFVLVELRGSSPLLPLSFLANSRRVIALLAIGLAAAGSSIICLLLGLYLQQVRGWSTLHTSLAFVPYAVSLIIMGRIGRRPIERYGAPAVVATGLALSAAGFLHLSGLDPATTYLTGLLPGLVLVPAGVALAFAGSTVLAMADVRPRQAGLAGGLMNTFMEIGPTLGVALLMAVAAARSTHVGGADAAAATTSGYAWAFGAAGLAFALLAVVALATEQPEPAAEPARDEADPEYAWRARAAA</sequence>
<feature type="transmembrane region" description="Helical" evidence="8">
    <location>
        <begin position="406"/>
        <end position="427"/>
    </location>
</feature>
<name>A0A6F8YZH4_9ACTN</name>
<dbReference type="RefSeq" id="WP_197946241.1">
    <property type="nucleotide sequence ID" value="NZ_AP022871.1"/>
</dbReference>
<dbReference type="KEGG" id="psuu:Psuf_088050"/>
<evidence type="ECO:0000256" key="8">
    <source>
        <dbReference type="SAM" id="Phobius"/>
    </source>
</evidence>
<feature type="transmembrane region" description="Helical" evidence="8">
    <location>
        <begin position="53"/>
        <end position="73"/>
    </location>
</feature>
<dbReference type="PANTHER" id="PTHR42718:SF46">
    <property type="entry name" value="BLR6921 PROTEIN"/>
    <property type="match status" value="1"/>
</dbReference>
<dbReference type="CDD" id="cd17321">
    <property type="entry name" value="MFS_MMR_MDR_like"/>
    <property type="match status" value="1"/>
</dbReference>
<keyword evidence="2" id="KW-0813">Transport</keyword>
<feature type="domain" description="Major facilitator superfamily (MFS) profile" evidence="9">
    <location>
        <begin position="19"/>
        <end position="471"/>
    </location>
</feature>
<reference evidence="10 11" key="2">
    <citation type="submission" date="2020-03" db="EMBL/GenBank/DDBJ databases">
        <authorList>
            <person name="Ichikawa N."/>
            <person name="Kimura A."/>
            <person name="Kitahashi Y."/>
            <person name="Uohara A."/>
        </authorList>
    </citation>
    <scope>NUCLEOTIDE SEQUENCE [LARGE SCALE GENOMIC DNA]</scope>
    <source>
        <strain evidence="10 11">NBRC 105367</strain>
    </source>
</reference>
<accession>A0A6F8YZH4</accession>
<dbReference type="Gene3D" id="1.20.1720.10">
    <property type="entry name" value="Multidrug resistance protein D"/>
    <property type="match status" value="1"/>
</dbReference>
<evidence type="ECO:0000313" key="11">
    <source>
        <dbReference type="Proteomes" id="UP000503011"/>
    </source>
</evidence>
<evidence type="ECO:0000256" key="7">
    <source>
        <dbReference type="SAM" id="MobiDB-lite"/>
    </source>
</evidence>
<keyword evidence="6 8" id="KW-0472">Membrane</keyword>
<dbReference type="GO" id="GO:0022857">
    <property type="term" value="F:transmembrane transporter activity"/>
    <property type="evidence" value="ECO:0007669"/>
    <property type="project" value="InterPro"/>
</dbReference>
<dbReference type="GO" id="GO:0005886">
    <property type="term" value="C:plasma membrane"/>
    <property type="evidence" value="ECO:0007669"/>
    <property type="project" value="UniProtKB-SubCell"/>
</dbReference>
<keyword evidence="11" id="KW-1185">Reference proteome</keyword>
<feature type="region of interest" description="Disordered" evidence="7">
    <location>
        <begin position="472"/>
        <end position="494"/>
    </location>
</feature>
<dbReference type="InterPro" id="IPR036259">
    <property type="entry name" value="MFS_trans_sf"/>
</dbReference>
<dbReference type="EMBL" id="AP022871">
    <property type="protein sequence ID" value="BCB91492.1"/>
    <property type="molecule type" value="Genomic_DNA"/>
</dbReference>
<evidence type="ECO:0000256" key="1">
    <source>
        <dbReference type="ARBA" id="ARBA00004651"/>
    </source>
</evidence>
<proteinExistence type="predicted"/>
<evidence type="ECO:0000256" key="4">
    <source>
        <dbReference type="ARBA" id="ARBA00022692"/>
    </source>
</evidence>
<dbReference type="Proteomes" id="UP000503011">
    <property type="component" value="Chromosome"/>
</dbReference>
<keyword evidence="5 8" id="KW-1133">Transmembrane helix</keyword>
<feature type="transmembrane region" description="Helical" evidence="8">
    <location>
        <begin position="85"/>
        <end position="105"/>
    </location>
</feature>
<feature type="transmembrane region" description="Helical" evidence="8">
    <location>
        <begin position="20"/>
        <end position="41"/>
    </location>
</feature>
<reference evidence="10 11" key="1">
    <citation type="submission" date="2020-03" db="EMBL/GenBank/DDBJ databases">
        <title>Whole genome shotgun sequence of Phytohabitans suffuscus NBRC 105367.</title>
        <authorList>
            <person name="Komaki H."/>
            <person name="Tamura T."/>
        </authorList>
    </citation>
    <scope>NUCLEOTIDE SEQUENCE [LARGE SCALE GENOMIC DNA]</scope>
    <source>
        <strain evidence="10 11">NBRC 105367</strain>
    </source>
</reference>
<feature type="transmembrane region" description="Helical" evidence="8">
    <location>
        <begin position="172"/>
        <end position="190"/>
    </location>
</feature>
<evidence type="ECO:0000256" key="5">
    <source>
        <dbReference type="ARBA" id="ARBA00022989"/>
    </source>
</evidence>
<dbReference type="Gene3D" id="1.20.1250.20">
    <property type="entry name" value="MFS general substrate transporter like domains"/>
    <property type="match status" value="1"/>
</dbReference>
<feature type="transmembrane region" description="Helical" evidence="8">
    <location>
        <begin position="337"/>
        <end position="357"/>
    </location>
</feature>
<feature type="transmembrane region" description="Helical" evidence="8">
    <location>
        <begin position="117"/>
        <end position="136"/>
    </location>
</feature>
<feature type="transmembrane region" description="Helical" evidence="8">
    <location>
        <begin position="307"/>
        <end position="325"/>
    </location>
</feature>
<dbReference type="AlphaFoldDB" id="A0A6F8YZH4"/>
<feature type="transmembrane region" description="Helical" evidence="8">
    <location>
        <begin position="148"/>
        <end position="166"/>
    </location>
</feature>
<dbReference type="InterPro" id="IPR011701">
    <property type="entry name" value="MFS"/>
</dbReference>
<comment type="subcellular location">
    <subcellularLocation>
        <location evidence="1">Cell membrane</location>
        <topology evidence="1">Multi-pass membrane protein</topology>
    </subcellularLocation>
</comment>
<dbReference type="SUPFAM" id="SSF103473">
    <property type="entry name" value="MFS general substrate transporter"/>
    <property type="match status" value="1"/>
</dbReference>